<protein>
    <recommendedName>
        <fullName evidence="1">4Fe-4S Wbl-type domain-containing protein</fullName>
    </recommendedName>
</protein>
<comment type="caution">
    <text evidence="2">The sequence shown here is derived from an EMBL/GenBank/DDBJ whole genome shotgun (WGS) entry which is preliminary data.</text>
</comment>
<dbReference type="PROSITE" id="PS51674">
    <property type="entry name" value="4FE4S_WBL"/>
    <property type="match status" value="1"/>
</dbReference>
<gene>
    <name evidence="2" type="ORF">GOALK_056_00090</name>
</gene>
<dbReference type="InterPro" id="IPR034768">
    <property type="entry name" value="4FE4S_WBL"/>
</dbReference>
<dbReference type="AlphaFoldDB" id="F9VVE7"/>
<evidence type="ECO:0000313" key="2">
    <source>
        <dbReference type="EMBL" id="GAA12576.1"/>
    </source>
</evidence>
<evidence type="ECO:0000259" key="1">
    <source>
        <dbReference type="PROSITE" id="PS51674"/>
    </source>
</evidence>
<organism evidence="2 3">
    <name type="scientific">Gordonia alkanivorans NBRC 16433</name>
    <dbReference type="NCBI Taxonomy" id="1027371"/>
    <lineage>
        <taxon>Bacteria</taxon>
        <taxon>Bacillati</taxon>
        <taxon>Actinomycetota</taxon>
        <taxon>Actinomycetes</taxon>
        <taxon>Mycobacteriales</taxon>
        <taxon>Gordoniaceae</taxon>
        <taxon>Gordonia</taxon>
    </lineage>
</organism>
<name>F9VVE7_9ACTN</name>
<proteinExistence type="predicted"/>
<evidence type="ECO:0000313" key="3">
    <source>
        <dbReference type="Proteomes" id="UP000003558"/>
    </source>
</evidence>
<dbReference type="Pfam" id="PF02467">
    <property type="entry name" value="Whib"/>
    <property type="match status" value="1"/>
</dbReference>
<accession>F9VVE7</accession>
<feature type="domain" description="4Fe-4S Wbl-type" evidence="1">
    <location>
        <begin position="29"/>
        <end position="100"/>
    </location>
</feature>
<dbReference type="Proteomes" id="UP000003558">
    <property type="component" value="Unassembled WGS sequence"/>
</dbReference>
<dbReference type="STRING" id="1027371.GOALK_056_00090"/>
<reference evidence="2 3" key="1">
    <citation type="submission" date="2011-05" db="EMBL/GenBank/DDBJ databases">
        <title>Whole genome shotgun sequence of Gordonia alkanivorans NBRC 16433.</title>
        <authorList>
            <person name="Hosoyama A."/>
            <person name="Nakamura S."/>
            <person name="Takarada H."/>
            <person name="Tsuchikane K."/>
            <person name="Yamazaki S."/>
            <person name="Fujita N."/>
        </authorList>
    </citation>
    <scope>NUCLEOTIDE SEQUENCE [LARGE SCALE GENOMIC DNA]</scope>
    <source>
        <strain evidence="2 3">NBRC 16433</strain>
    </source>
</reference>
<dbReference type="eggNOG" id="ENOG5030DN3">
    <property type="taxonomic scope" value="Bacteria"/>
</dbReference>
<dbReference type="EMBL" id="BACI01000056">
    <property type="protein sequence ID" value="GAA12576.1"/>
    <property type="molecule type" value="Genomic_DNA"/>
</dbReference>
<sequence length="107" mass="11663">MSHAKTLEPGVVSLLSEVLAGQPNLSGAACVDADPRLFDGWLPRERTESFDAAKARQERAVAVCGRCPVRADCRTWINDQPDRHLAAMVVGGRRPNLPGRKKGTTER</sequence>
<dbReference type="PROSITE" id="PS51257">
    <property type="entry name" value="PROKAR_LIPOPROTEIN"/>
    <property type="match status" value="1"/>
</dbReference>
<dbReference type="RefSeq" id="WP_006358708.1">
    <property type="nucleotide sequence ID" value="NZ_BACI01000056.1"/>
</dbReference>